<dbReference type="AlphaFoldDB" id="A0A4Z2EAM0"/>
<protein>
    <submittedName>
        <fullName evidence="2">Uncharacterized protein</fullName>
    </submittedName>
</protein>
<name>A0A4Z2EAM0_9TELE</name>
<comment type="caution">
    <text evidence="2">The sequence shown here is derived from an EMBL/GenBank/DDBJ whole genome shotgun (WGS) entry which is preliminary data.</text>
</comment>
<keyword evidence="3" id="KW-1185">Reference proteome</keyword>
<accession>A0A4Z2EAM0</accession>
<dbReference type="EMBL" id="SRLO01011623">
    <property type="protein sequence ID" value="TNN25801.1"/>
    <property type="molecule type" value="Genomic_DNA"/>
</dbReference>
<reference evidence="2 3" key="1">
    <citation type="submission" date="2019-03" db="EMBL/GenBank/DDBJ databases">
        <title>First draft genome of Liparis tanakae, snailfish: a comprehensive survey of snailfish specific genes.</title>
        <authorList>
            <person name="Kim W."/>
            <person name="Song I."/>
            <person name="Jeong J.-H."/>
            <person name="Kim D."/>
            <person name="Kim S."/>
            <person name="Ryu S."/>
            <person name="Song J.Y."/>
            <person name="Lee S.K."/>
        </authorList>
    </citation>
    <scope>NUCLEOTIDE SEQUENCE [LARGE SCALE GENOMIC DNA]</scope>
    <source>
        <tissue evidence="2">Muscle</tissue>
    </source>
</reference>
<proteinExistence type="predicted"/>
<sequence>MKSCPTALEDELPDIRRRLLDWTSSSRGSTSKMEPGSVRHAFRSTGEEGFTGATGRGHWEGPLGGATGRGHWGARPPKERLTETGLTLGHQQNHRTTPSVLQEKLPQKSFLKCYV</sequence>
<evidence type="ECO:0000313" key="2">
    <source>
        <dbReference type="EMBL" id="TNN25801.1"/>
    </source>
</evidence>
<evidence type="ECO:0000313" key="3">
    <source>
        <dbReference type="Proteomes" id="UP000314294"/>
    </source>
</evidence>
<evidence type="ECO:0000256" key="1">
    <source>
        <dbReference type="SAM" id="MobiDB-lite"/>
    </source>
</evidence>
<dbReference type="Proteomes" id="UP000314294">
    <property type="component" value="Unassembled WGS sequence"/>
</dbReference>
<feature type="compositionally biased region" description="Gly residues" evidence="1">
    <location>
        <begin position="62"/>
        <end position="71"/>
    </location>
</feature>
<gene>
    <name evidence="2" type="ORF">EYF80_064067</name>
</gene>
<organism evidence="2 3">
    <name type="scientific">Liparis tanakae</name>
    <name type="common">Tanaka's snailfish</name>
    <dbReference type="NCBI Taxonomy" id="230148"/>
    <lineage>
        <taxon>Eukaryota</taxon>
        <taxon>Metazoa</taxon>
        <taxon>Chordata</taxon>
        <taxon>Craniata</taxon>
        <taxon>Vertebrata</taxon>
        <taxon>Euteleostomi</taxon>
        <taxon>Actinopterygii</taxon>
        <taxon>Neopterygii</taxon>
        <taxon>Teleostei</taxon>
        <taxon>Neoteleostei</taxon>
        <taxon>Acanthomorphata</taxon>
        <taxon>Eupercaria</taxon>
        <taxon>Perciformes</taxon>
        <taxon>Cottioidei</taxon>
        <taxon>Cottales</taxon>
        <taxon>Liparidae</taxon>
        <taxon>Liparis</taxon>
    </lineage>
</organism>
<feature type="region of interest" description="Disordered" evidence="1">
    <location>
        <begin position="47"/>
        <end position="79"/>
    </location>
</feature>